<feature type="transmembrane region" description="Helical" evidence="9">
    <location>
        <begin position="92"/>
        <end position="115"/>
    </location>
</feature>
<dbReference type="Proteomes" id="UP000186235">
    <property type="component" value="Unassembled WGS sequence"/>
</dbReference>
<keyword evidence="5 9" id="KW-0812">Transmembrane</keyword>
<evidence type="ECO:0000256" key="5">
    <source>
        <dbReference type="ARBA" id="ARBA00022692"/>
    </source>
</evidence>
<dbReference type="GO" id="GO:0015740">
    <property type="term" value="P:C4-dicarboxylate transport"/>
    <property type="evidence" value="ECO:0007669"/>
    <property type="project" value="TreeGrafter"/>
</dbReference>
<feature type="transmembrane region" description="Helical" evidence="9">
    <location>
        <begin position="53"/>
        <end position="71"/>
    </location>
</feature>
<comment type="similarity">
    <text evidence="8">Belongs to the TRAP transporter small permease family.</text>
</comment>
<evidence type="ECO:0000313" key="12">
    <source>
        <dbReference type="Proteomes" id="UP000186235"/>
    </source>
</evidence>
<keyword evidence="12" id="KW-1185">Reference proteome</keyword>
<dbReference type="AlphaFoldDB" id="A0A1N6Q701"/>
<dbReference type="RefSeq" id="WP_074803496.1">
    <property type="nucleotide sequence ID" value="NZ_FTMI01000002.1"/>
</dbReference>
<reference evidence="12" key="1">
    <citation type="submission" date="2017-01" db="EMBL/GenBank/DDBJ databases">
        <authorList>
            <person name="Varghese N."/>
            <person name="Submissions S."/>
        </authorList>
    </citation>
    <scope>NUCLEOTIDE SEQUENCE [LARGE SCALE GENOMIC DNA]</scope>
    <source>
        <strain evidence="12">3bp</strain>
    </source>
</reference>
<organism evidence="11 12">
    <name type="scientific">Cellulosimicrobium aquatile</name>
    <dbReference type="NCBI Taxonomy" id="1612203"/>
    <lineage>
        <taxon>Bacteria</taxon>
        <taxon>Bacillati</taxon>
        <taxon>Actinomycetota</taxon>
        <taxon>Actinomycetes</taxon>
        <taxon>Micrococcales</taxon>
        <taxon>Promicromonosporaceae</taxon>
        <taxon>Cellulosimicrobium</taxon>
    </lineage>
</organism>
<accession>A0A1N6Q701</accession>
<dbReference type="EMBL" id="FTMI01000002">
    <property type="protein sequence ID" value="SIQ12388.1"/>
    <property type="molecule type" value="Genomic_DNA"/>
</dbReference>
<gene>
    <name evidence="11" type="ORF">SAMN05518682_1379</name>
</gene>
<feature type="domain" description="Tripartite ATP-independent periplasmic transporters DctQ component" evidence="10">
    <location>
        <begin position="31"/>
        <end position="164"/>
    </location>
</feature>
<evidence type="ECO:0000256" key="8">
    <source>
        <dbReference type="ARBA" id="ARBA00038436"/>
    </source>
</evidence>
<dbReference type="GO" id="GO:0005886">
    <property type="term" value="C:plasma membrane"/>
    <property type="evidence" value="ECO:0007669"/>
    <property type="project" value="UniProtKB-SubCell"/>
</dbReference>
<evidence type="ECO:0000256" key="1">
    <source>
        <dbReference type="ARBA" id="ARBA00004429"/>
    </source>
</evidence>
<comment type="subcellular location">
    <subcellularLocation>
        <location evidence="1">Cell inner membrane</location>
        <topology evidence="1">Multi-pass membrane protein</topology>
    </subcellularLocation>
</comment>
<keyword evidence="4" id="KW-0997">Cell inner membrane</keyword>
<dbReference type="Pfam" id="PF04290">
    <property type="entry name" value="DctQ"/>
    <property type="match status" value="1"/>
</dbReference>
<evidence type="ECO:0000256" key="2">
    <source>
        <dbReference type="ARBA" id="ARBA00022448"/>
    </source>
</evidence>
<evidence type="ECO:0000259" key="10">
    <source>
        <dbReference type="Pfam" id="PF04290"/>
    </source>
</evidence>
<evidence type="ECO:0000256" key="3">
    <source>
        <dbReference type="ARBA" id="ARBA00022475"/>
    </source>
</evidence>
<dbReference type="InterPro" id="IPR007387">
    <property type="entry name" value="TRAP_DctQ"/>
</dbReference>
<evidence type="ECO:0000313" key="11">
    <source>
        <dbReference type="EMBL" id="SIQ12388.1"/>
    </source>
</evidence>
<keyword evidence="3" id="KW-1003">Cell membrane</keyword>
<protein>
    <submittedName>
        <fullName evidence="11">TRAP-type C4-dicarboxylate transport system, small permease component</fullName>
    </submittedName>
</protein>
<sequence>MSAARAVRGVLSGAERALFVVSGVAITLVSAVLVLQVFMRYVLNSPTVWSEEFATLAFVWCVMTAIPVAVRRSEHIAVTLLLDRLRGKVRRAFVALGYALSAGLFGLVAVYAAMMLPTGARQLMTGLTIATGTDITLLAMYVVVPIGMGFSCVYAVEKLVEALRGDFDTPDDAVEANIAEAEQLVAPTSQDKDV</sequence>
<feature type="transmembrane region" description="Helical" evidence="9">
    <location>
        <begin position="135"/>
        <end position="156"/>
    </location>
</feature>
<proteinExistence type="inferred from homology"/>
<dbReference type="PANTHER" id="PTHR35011">
    <property type="entry name" value="2,3-DIKETO-L-GULONATE TRAP TRANSPORTER SMALL PERMEASE PROTEIN YIAM"/>
    <property type="match status" value="1"/>
</dbReference>
<evidence type="ECO:0000256" key="9">
    <source>
        <dbReference type="SAM" id="Phobius"/>
    </source>
</evidence>
<feature type="transmembrane region" description="Helical" evidence="9">
    <location>
        <begin position="18"/>
        <end position="41"/>
    </location>
</feature>
<evidence type="ECO:0000256" key="4">
    <source>
        <dbReference type="ARBA" id="ARBA00022519"/>
    </source>
</evidence>
<dbReference type="GO" id="GO:0022857">
    <property type="term" value="F:transmembrane transporter activity"/>
    <property type="evidence" value="ECO:0007669"/>
    <property type="project" value="TreeGrafter"/>
</dbReference>
<keyword evidence="2" id="KW-0813">Transport</keyword>
<name>A0A1N6Q701_9MICO</name>
<keyword evidence="7 9" id="KW-0472">Membrane</keyword>
<evidence type="ECO:0000256" key="7">
    <source>
        <dbReference type="ARBA" id="ARBA00023136"/>
    </source>
</evidence>
<keyword evidence="6 9" id="KW-1133">Transmembrane helix</keyword>
<dbReference type="PANTHER" id="PTHR35011:SF2">
    <property type="entry name" value="2,3-DIKETO-L-GULONATE TRAP TRANSPORTER SMALL PERMEASE PROTEIN YIAM"/>
    <property type="match status" value="1"/>
</dbReference>
<evidence type="ECO:0000256" key="6">
    <source>
        <dbReference type="ARBA" id="ARBA00022989"/>
    </source>
</evidence>
<dbReference type="InterPro" id="IPR055348">
    <property type="entry name" value="DctQ"/>
</dbReference>